<comment type="similarity">
    <text evidence="1">Belongs to the GerABKA family.</text>
</comment>
<evidence type="ECO:0000256" key="1">
    <source>
        <dbReference type="ARBA" id="ARBA00005278"/>
    </source>
</evidence>
<gene>
    <name evidence="4" type="ORF">ACFSUE_06005</name>
</gene>
<name>A0ABW5S111_9BACL</name>
<reference evidence="5" key="1">
    <citation type="journal article" date="2019" name="Int. J. Syst. Evol. Microbiol.">
        <title>The Global Catalogue of Microorganisms (GCM) 10K type strain sequencing project: providing services to taxonomists for standard genome sequencing and annotation.</title>
        <authorList>
            <consortium name="The Broad Institute Genomics Platform"/>
            <consortium name="The Broad Institute Genome Sequencing Center for Infectious Disease"/>
            <person name="Wu L."/>
            <person name="Ma J."/>
        </authorList>
    </citation>
    <scope>NUCLEOTIDE SEQUENCE [LARGE SCALE GENOMIC DNA]</scope>
    <source>
        <strain evidence="5">TISTR 2466</strain>
    </source>
</reference>
<feature type="transmembrane region" description="Helical" evidence="3">
    <location>
        <begin position="287"/>
        <end position="309"/>
    </location>
</feature>
<protein>
    <submittedName>
        <fullName evidence="4">Spore germination protein</fullName>
    </submittedName>
</protein>
<evidence type="ECO:0000313" key="5">
    <source>
        <dbReference type="Proteomes" id="UP001597399"/>
    </source>
</evidence>
<dbReference type="PIRSF" id="PIRSF005690">
    <property type="entry name" value="GerBA"/>
    <property type="match status" value="1"/>
</dbReference>
<proteinExistence type="inferred from homology"/>
<dbReference type="RefSeq" id="WP_381531414.1">
    <property type="nucleotide sequence ID" value="NZ_JBHUMQ010000015.1"/>
</dbReference>
<dbReference type="Proteomes" id="UP001597399">
    <property type="component" value="Unassembled WGS sequence"/>
</dbReference>
<organism evidence="4 5">
    <name type="scientific">Sporolactobacillus shoreicorticis</name>
    <dbReference type="NCBI Taxonomy" id="1923877"/>
    <lineage>
        <taxon>Bacteria</taxon>
        <taxon>Bacillati</taxon>
        <taxon>Bacillota</taxon>
        <taxon>Bacilli</taxon>
        <taxon>Bacillales</taxon>
        <taxon>Sporolactobacillaceae</taxon>
        <taxon>Sporolactobacillus</taxon>
    </lineage>
</organism>
<evidence type="ECO:0000256" key="2">
    <source>
        <dbReference type="ARBA" id="ARBA00023136"/>
    </source>
</evidence>
<dbReference type="EMBL" id="JBHUMQ010000015">
    <property type="protein sequence ID" value="MFD2693183.1"/>
    <property type="molecule type" value="Genomic_DNA"/>
</dbReference>
<keyword evidence="2 3" id="KW-0472">Membrane</keyword>
<dbReference type="PANTHER" id="PTHR22550">
    <property type="entry name" value="SPORE GERMINATION PROTEIN"/>
    <property type="match status" value="1"/>
</dbReference>
<evidence type="ECO:0000313" key="4">
    <source>
        <dbReference type="EMBL" id="MFD2693183.1"/>
    </source>
</evidence>
<dbReference type="InterPro" id="IPR004995">
    <property type="entry name" value="Spore_Ger"/>
</dbReference>
<feature type="transmembrane region" description="Helical" evidence="3">
    <location>
        <begin position="383"/>
        <end position="401"/>
    </location>
</feature>
<sequence>MLILFFRKKRTDHAIQIDSVTDLFKKLEKVPDFIHFEHKGKDFTCWISFIQTLVDVEYLHRDVFPYLYSDQTHNLTEVQDQIPTEKVIRTKDLSLIQSRLLDGYTIIQESEKKPDCLIIPSVKIKGREIEKSENETSVLGPREAFVESADLNINLIRKRIPIPQFMFEDMRIGKISKTRICVIYIDGIANKDNIQTVKQRIHDLEITSMIDSTMLALMISDNNNSIFPQFIDTERPDRVAGALYEGKIAVIVDGSPNALILPASIIEFFVAFDDYFLVWPIATAYRLLRLFAVAFSVISSSVYVAILTYHYQLIPDNLIPSLFTSRTTIPYAPLSEVLVLEIMIELLREAVARLPTKVGQTIGIVGGIVVGTASVQAGIVSNFLLIIIALSALSAFITPNYRMAATIRFIRFPFILSAQILGLLGISLCFLIFVNHLTRLTSLGRPYIEPIYPTRISDLKDAFIRLPLNFQNMRPLFLRPSDSKRFNNQRAHEKVGPKHSELDD</sequence>
<dbReference type="PANTHER" id="PTHR22550:SF5">
    <property type="entry name" value="LEUCINE ZIPPER PROTEIN 4"/>
    <property type="match status" value="1"/>
</dbReference>
<evidence type="ECO:0000256" key="3">
    <source>
        <dbReference type="SAM" id="Phobius"/>
    </source>
</evidence>
<dbReference type="Pfam" id="PF03323">
    <property type="entry name" value="GerA"/>
    <property type="match status" value="1"/>
</dbReference>
<keyword evidence="5" id="KW-1185">Reference proteome</keyword>
<feature type="transmembrane region" description="Helical" evidence="3">
    <location>
        <begin position="413"/>
        <end position="434"/>
    </location>
</feature>
<dbReference type="InterPro" id="IPR050768">
    <property type="entry name" value="UPF0353/GerABKA_families"/>
</dbReference>
<keyword evidence="3" id="KW-1133">Transmembrane helix</keyword>
<comment type="caution">
    <text evidence="4">The sequence shown here is derived from an EMBL/GenBank/DDBJ whole genome shotgun (WGS) entry which is preliminary data.</text>
</comment>
<accession>A0ABW5S111</accession>
<keyword evidence="3" id="KW-0812">Transmembrane</keyword>